<dbReference type="InterPro" id="IPR041715">
    <property type="entry name" value="HisRS-like_core"/>
</dbReference>
<comment type="miscellaneous">
    <text evidence="8">This function is generally fulfilled by the C-terminal part of HisG, which is missing in some bacteria such as this one.</text>
</comment>
<evidence type="ECO:0000313" key="12">
    <source>
        <dbReference type="Proteomes" id="UP000185999"/>
    </source>
</evidence>
<evidence type="ECO:0000256" key="4">
    <source>
        <dbReference type="ARBA" id="ARBA00011496"/>
    </source>
</evidence>
<comment type="pathway">
    <text evidence="2 8">Amino-acid biosynthesis; L-histidine biosynthesis; L-histidine from 5-phospho-alpha-D-ribose 1-diphosphate: step 1/9.</text>
</comment>
<dbReference type="Pfam" id="PF13393">
    <property type="entry name" value="tRNA-synt_His"/>
    <property type="match status" value="1"/>
</dbReference>
<evidence type="ECO:0000259" key="10">
    <source>
        <dbReference type="Pfam" id="PF13393"/>
    </source>
</evidence>
<organism evidence="11 12">
    <name type="scientific">Neptunomonas antarctica</name>
    <dbReference type="NCBI Taxonomy" id="619304"/>
    <lineage>
        <taxon>Bacteria</taxon>
        <taxon>Pseudomonadati</taxon>
        <taxon>Pseudomonadota</taxon>
        <taxon>Gammaproteobacteria</taxon>
        <taxon>Oceanospirillales</taxon>
        <taxon>Oceanospirillaceae</taxon>
        <taxon>Neptunomonas</taxon>
    </lineage>
</organism>
<feature type="domain" description="Class II Histidinyl-tRNA synthetase (HisRS)-like catalytic core" evidence="10">
    <location>
        <begin position="12"/>
        <end position="324"/>
    </location>
</feature>
<keyword evidence="8" id="KW-0368">Histidine biosynthesis</keyword>
<proteinExistence type="inferred from homology"/>
<keyword evidence="6 8" id="KW-0963">Cytoplasm</keyword>
<evidence type="ECO:0000256" key="6">
    <source>
        <dbReference type="ARBA" id="ARBA00022490"/>
    </source>
</evidence>
<dbReference type="GO" id="GO:0000105">
    <property type="term" value="P:L-histidine biosynthetic process"/>
    <property type="evidence" value="ECO:0007669"/>
    <property type="project" value="UniProtKB-UniRule"/>
</dbReference>
<dbReference type="GO" id="GO:0016757">
    <property type="term" value="F:glycosyltransferase activity"/>
    <property type="evidence" value="ECO:0007669"/>
    <property type="project" value="UniProtKB-KW"/>
</dbReference>
<dbReference type="PANTHER" id="PTHR43707:SF1">
    <property type="entry name" value="HISTIDINE--TRNA LIGASE, MITOCHONDRIAL-RELATED"/>
    <property type="match status" value="1"/>
</dbReference>
<dbReference type="NCBIfam" id="TIGR00443">
    <property type="entry name" value="hisZ_biosyn_reg"/>
    <property type="match status" value="1"/>
</dbReference>
<dbReference type="AlphaFoldDB" id="A0A1N7P7Q7"/>
<dbReference type="NCBIfam" id="NF009086">
    <property type="entry name" value="PRK12421.1"/>
    <property type="match status" value="1"/>
</dbReference>
<dbReference type="InterPro" id="IPR004516">
    <property type="entry name" value="HisRS/HisZ"/>
</dbReference>
<dbReference type="PANTHER" id="PTHR43707">
    <property type="entry name" value="HISTIDYL-TRNA SYNTHETASE"/>
    <property type="match status" value="1"/>
</dbReference>
<evidence type="ECO:0000256" key="5">
    <source>
        <dbReference type="ARBA" id="ARBA00020397"/>
    </source>
</evidence>
<keyword evidence="8" id="KW-0028">Amino-acid biosynthesis</keyword>
<dbReference type="HAMAP" id="MF_00125">
    <property type="entry name" value="HisZ"/>
    <property type="match status" value="1"/>
</dbReference>
<protein>
    <recommendedName>
        <fullName evidence="5 8">ATP phosphoribosyltransferase regulatory subunit</fullName>
    </recommendedName>
</protein>
<dbReference type="Gene3D" id="3.30.930.10">
    <property type="entry name" value="Bira Bifunctional Protein, Domain 2"/>
    <property type="match status" value="1"/>
</dbReference>
<dbReference type="PIRSF" id="PIRSF001549">
    <property type="entry name" value="His-tRNA_synth"/>
    <property type="match status" value="1"/>
</dbReference>
<dbReference type="InterPro" id="IPR045864">
    <property type="entry name" value="aa-tRNA-synth_II/BPL/LPL"/>
</dbReference>
<dbReference type="Proteomes" id="UP000185999">
    <property type="component" value="Unassembled WGS sequence"/>
</dbReference>
<feature type="binding site" evidence="9">
    <location>
        <position position="130"/>
    </location>
    <ligand>
        <name>L-histidine</name>
        <dbReference type="ChEBI" id="CHEBI:57595"/>
    </ligand>
</feature>
<feature type="binding site" evidence="9">
    <location>
        <position position="126"/>
    </location>
    <ligand>
        <name>L-histidine</name>
        <dbReference type="ChEBI" id="CHEBI:57595"/>
    </ligand>
</feature>
<dbReference type="EMBL" id="FTOE01000013">
    <property type="protein sequence ID" value="SIT06685.1"/>
    <property type="molecule type" value="Genomic_DNA"/>
</dbReference>
<dbReference type="UniPathway" id="UPA00031">
    <property type="reaction ID" value="UER00006"/>
</dbReference>
<feature type="binding site" evidence="9">
    <location>
        <position position="274"/>
    </location>
    <ligand>
        <name>L-histidine</name>
        <dbReference type="ChEBI" id="CHEBI:57595"/>
    </ligand>
</feature>
<keyword evidence="11" id="KW-0808">Transferase</keyword>
<dbReference type="STRING" id="619304.SAMN05421760_11320"/>
<keyword evidence="12" id="KW-1185">Reference proteome</keyword>
<evidence type="ECO:0000313" key="11">
    <source>
        <dbReference type="EMBL" id="SIT06685.1"/>
    </source>
</evidence>
<reference evidence="12" key="1">
    <citation type="submission" date="2017-01" db="EMBL/GenBank/DDBJ databases">
        <authorList>
            <person name="Varghese N."/>
            <person name="Submissions S."/>
        </authorList>
    </citation>
    <scope>NUCLEOTIDE SEQUENCE [LARGE SCALE GENOMIC DNA]</scope>
    <source>
        <strain evidence="12">DSM 22306</strain>
    </source>
</reference>
<gene>
    <name evidence="8" type="primary">hisZ</name>
    <name evidence="11" type="ORF">SAMN05421760_11320</name>
</gene>
<feature type="binding site" evidence="9">
    <location>
        <begin position="83"/>
        <end position="85"/>
    </location>
    <ligand>
        <name>L-histidine</name>
        <dbReference type="ChEBI" id="CHEBI:57595"/>
    </ligand>
</feature>
<dbReference type="SUPFAM" id="SSF55681">
    <property type="entry name" value="Class II aaRS and biotin synthetases"/>
    <property type="match status" value="1"/>
</dbReference>
<name>A0A1N7P7Q7_9GAMM</name>
<evidence type="ECO:0000256" key="2">
    <source>
        <dbReference type="ARBA" id="ARBA00004667"/>
    </source>
</evidence>
<comment type="function">
    <text evidence="7 8">Required for the first step of histidine biosynthesis. May allow the feedback regulation of ATP phosphoribosyltransferase activity by histidine.</text>
</comment>
<dbReference type="GO" id="GO:0005737">
    <property type="term" value="C:cytoplasm"/>
    <property type="evidence" value="ECO:0007669"/>
    <property type="project" value="UniProtKB-SubCell"/>
</dbReference>
<comment type="subunit">
    <text evidence="4 8">Heteromultimer composed of HisG and HisZ subunits.</text>
</comment>
<dbReference type="RefSeq" id="WP_054341376.1">
    <property type="nucleotide sequence ID" value="NZ_FTOE01000013.1"/>
</dbReference>
<comment type="subcellular location">
    <subcellularLocation>
        <location evidence="1 8">Cytoplasm</location>
    </subcellularLocation>
</comment>
<dbReference type="InterPro" id="IPR004517">
    <property type="entry name" value="HisZ"/>
</dbReference>
<dbReference type="NCBIfam" id="NF008935">
    <property type="entry name" value="PRK12292.1-1"/>
    <property type="match status" value="1"/>
</dbReference>
<keyword evidence="11" id="KW-0328">Glycosyltransferase</keyword>
<dbReference type="GO" id="GO:0006427">
    <property type="term" value="P:histidyl-tRNA aminoacylation"/>
    <property type="evidence" value="ECO:0007669"/>
    <property type="project" value="TreeGrafter"/>
</dbReference>
<evidence type="ECO:0000256" key="1">
    <source>
        <dbReference type="ARBA" id="ARBA00004496"/>
    </source>
</evidence>
<dbReference type="GO" id="GO:0004821">
    <property type="term" value="F:histidine-tRNA ligase activity"/>
    <property type="evidence" value="ECO:0007669"/>
    <property type="project" value="TreeGrafter"/>
</dbReference>
<accession>A0A1N7P7Q7</accession>
<evidence type="ECO:0000256" key="8">
    <source>
        <dbReference type="HAMAP-Rule" id="MF_00125"/>
    </source>
</evidence>
<dbReference type="OrthoDB" id="9769617at2"/>
<comment type="similarity">
    <text evidence="3 8">Belongs to the class-II aminoacyl-tRNA synthetase family. HisZ subfamily.</text>
</comment>
<sequence>MALADRWLLPDGVKEMLPSSARQVEALRRKLLDLYDSWGYDLVMPPLMEHFESLLTGGGKDLELNTFKLVDQLTGRTLGIRADITPQVARIDAHRMHVEGANRLCYCGSVLHTRSANMLASRNPLQVGAELYGHAGIESDIEVISLMLETLYASGLQDELTLDLGHVGIFQGLIAEAGLDSAVAGQYMELLQRKALPELAEFLSVLEADEHLIGLLAALPKLNGGLEVLAKARDVFAGSSDSILDAVAYLEQLASMIKQRYPAVDLYFDLGELRGYNYHTGVVFSALTPVFGQAIAKGGRYDAIGKDFGRARPATGFSADLKTLAYLIANVNGSTRRGVLAPESDDAQLMRKIADLRSHGMRVVQQLPGDTVADVSTYSQKLVKQGEEWVITAL</sequence>
<evidence type="ECO:0000256" key="3">
    <source>
        <dbReference type="ARBA" id="ARBA00005539"/>
    </source>
</evidence>
<evidence type="ECO:0000256" key="9">
    <source>
        <dbReference type="PIRSR" id="PIRSR001549-1"/>
    </source>
</evidence>
<evidence type="ECO:0000256" key="7">
    <source>
        <dbReference type="ARBA" id="ARBA00025246"/>
    </source>
</evidence>
<dbReference type="CDD" id="cd00773">
    <property type="entry name" value="HisRS-like_core"/>
    <property type="match status" value="1"/>
</dbReference>